<evidence type="ECO:0000313" key="1">
    <source>
        <dbReference type="Proteomes" id="UP000887578"/>
    </source>
</evidence>
<organism evidence="1 2">
    <name type="scientific">Panagrolaimus davidi</name>
    <dbReference type="NCBI Taxonomy" id="227884"/>
    <lineage>
        <taxon>Eukaryota</taxon>
        <taxon>Metazoa</taxon>
        <taxon>Ecdysozoa</taxon>
        <taxon>Nematoda</taxon>
        <taxon>Chromadorea</taxon>
        <taxon>Rhabditida</taxon>
        <taxon>Tylenchina</taxon>
        <taxon>Panagrolaimomorpha</taxon>
        <taxon>Panagrolaimoidea</taxon>
        <taxon>Panagrolaimidae</taxon>
        <taxon>Panagrolaimus</taxon>
    </lineage>
</organism>
<dbReference type="AlphaFoldDB" id="A0A914PSM9"/>
<name>A0A914PSM9_9BILA</name>
<reference evidence="2" key="1">
    <citation type="submission" date="2022-11" db="UniProtKB">
        <authorList>
            <consortium name="WormBaseParasite"/>
        </authorList>
    </citation>
    <scope>IDENTIFICATION</scope>
</reference>
<evidence type="ECO:0000313" key="2">
    <source>
        <dbReference type="WBParaSite" id="PDA_v2.g17842.t1"/>
    </source>
</evidence>
<dbReference type="Proteomes" id="UP000887578">
    <property type="component" value="Unplaced"/>
</dbReference>
<sequence length="233" mass="27502">MADQQLHFQGPYRPQKWPFKYSLINYITENPSNSKAWKKLIQTCKFFFAKNPVLVIEKLSSVFGREWRASLNGLEKDINFASIHSKFWITDQFFSFYFYVSSVIPYLYQVHTKTLKICKQTISYNDYLFISSKVEDIDLYQVTVKNEDGTIVPLEELVEVLPKIKEIKLLKFKHTQFYLNFGGVVSAAYKARLDEIIDEILQTENHEYKVPLIIFHGLDQEKCKKLHSLYDKN</sequence>
<keyword evidence="1" id="KW-1185">Reference proteome</keyword>
<dbReference type="WBParaSite" id="PDA_v2.g17842.t1">
    <property type="protein sequence ID" value="PDA_v2.g17842.t1"/>
    <property type="gene ID" value="PDA_v2.g17842"/>
</dbReference>
<proteinExistence type="predicted"/>
<accession>A0A914PSM9</accession>
<protein>
    <submittedName>
        <fullName evidence="2">Uncharacterized protein</fullName>
    </submittedName>
</protein>